<evidence type="ECO:0000313" key="3">
    <source>
        <dbReference type="Proteomes" id="UP000816034"/>
    </source>
</evidence>
<feature type="domain" description="COMM" evidence="1">
    <location>
        <begin position="141"/>
        <end position="210"/>
    </location>
</feature>
<dbReference type="RefSeq" id="XP_044542851.1">
    <property type="nucleotide sequence ID" value="XM_044687679.1"/>
</dbReference>
<dbReference type="AlphaFoldDB" id="A0AA88GDP7"/>
<sequence>MSFVHTSSLELLPLLFQIHPVIPHQQDSNFHEQLLHSEIDKICGHGPTIDLKLFLSNDQQSSESQQTVNFTTVQKILSAVDAFIFRVMSLDLSREMVTEELSALNFNPDQIELFLRVLEGRRAELSRSMKQKTITEISHSYLQDFDWKLNLVVASDKCSNIREPIVLLNLYVKSENENKLKEILVELTRKDLDNILNEFGKIQHQIQKISI</sequence>
<keyword evidence="3" id="KW-1185">Reference proteome</keyword>
<evidence type="ECO:0000259" key="1">
    <source>
        <dbReference type="PROSITE" id="PS51269"/>
    </source>
</evidence>
<accession>A0AA88GDP7</accession>
<dbReference type="PANTHER" id="PTHR16231">
    <property type="entry name" value="COMM DOMAIN-CONTAINING PROTEIN 4-8 FAMILY MEMBER"/>
    <property type="match status" value="1"/>
</dbReference>
<comment type="caution">
    <text evidence="2">The sequence shown here is derived from an EMBL/GenBank/DDBJ whole genome shotgun (WGS) entry which is preliminary data.</text>
</comment>
<dbReference type="InterPro" id="IPR017920">
    <property type="entry name" value="COMM"/>
</dbReference>
<gene>
    <name evidence="2" type="ORF">C9374_011966</name>
</gene>
<organism evidence="2 3">
    <name type="scientific">Naegleria lovaniensis</name>
    <name type="common">Amoeba</name>
    <dbReference type="NCBI Taxonomy" id="51637"/>
    <lineage>
        <taxon>Eukaryota</taxon>
        <taxon>Discoba</taxon>
        <taxon>Heterolobosea</taxon>
        <taxon>Tetramitia</taxon>
        <taxon>Eutetramitia</taxon>
        <taxon>Vahlkampfiidae</taxon>
        <taxon>Naegleria</taxon>
    </lineage>
</organism>
<dbReference type="PROSITE" id="PS51269">
    <property type="entry name" value="COMM"/>
    <property type="match status" value="1"/>
</dbReference>
<dbReference type="EMBL" id="PYSW02000052">
    <property type="protein sequence ID" value="KAG2373677.1"/>
    <property type="molecule type" value="Genomic_DNA"/>
</dbReference>
<reference evidence="2 3" key="1">
    <citation type="journal article" date="2018" name="BMC Genomics">
        <title>The genome of Naegleria lovaniensis, the basis for a comparative approach to unravel pathogenicity factors of the human pathogenic amoeba N. fowleri.</title>
        <authorList>
            <person name="Liechti N."/>
            <person name="Schurch N."/>
            <person name="Bruggmann R."/>
            <person name="Wittwer M."/>
        </authorList>
    </citation>
    <scope>NUCLEOTIDE SEQUENCE [LARGE SCALE GENOMIC DNA]</scope>
    <source>
        <strain evidence="2 3">ATCC 30569</strain>
    </source>
</reference>
<evidence type="ECO:0000313" key="2">
    <source>
        <dbReference type="EMBL" id="KAG2373677.1"/>
    </source>
</evidence>
<dbReference type="PANTHER" id="PTHR16231:SF0">
    <property type="entry name" value="COMM DOMAIN-CONTAINING PROTEIN 8"/>
    <property type="match status" value="1"/>
</dbReference>
<dbReference type="InterPro" id="IPR047155">
    <property type="entry name" value="COMMD4/6/7/8"/>
</dbReference>
<dbReference type="GeneID" id="68104420"/>
<dbReference type="Proteomes" id="UP000816034">
    <property type="component" value="Unassembled WGS sequence"/>
</dbReference>
<dbReference type="Pfam" id="PF07258">
    <property type="entry name" value="COMM_domain"/>
    <property type="match status" value="1"/>
</dbReference>
<name>A0AA88GDP7_NAELO</name>
<proteinExistence type="predicted"/>
<protein>
    <recommendedName>
        <fullName evidence="1">COMM domain-containing protein</fullName>
    </recommendedName>
</protein>